<keyword evidence="3 6" id="KW-0067">ATP-binding</keyword>
<reference evidence="7" key="1">
    <citation type="journal article" date="2019" name="Int. J. Syst. Evol. Microbiol.">
        <title>The Global Catalogue of Microorganisms (GCM) 10K type strain sequencing project: providing services to taxonomists for standard genome sequencing and annotation.</title>
        <authorList>
            <consortium name="The Broad Institute Genomics Platform"/>
            <consortium name="The Broad Institute Genome Sequencing Center for Infectious Disease"/>
            <person name="Wu L."/>
            <person name="Ma J."/>
        </authorList>
    </citation>
    <scope>NUCLEOTIDE SEQUENCE [LARGE SCALE GENOMIC DNA]</scope>
    <source>
        <strain evidence="7">CGMCC 4.1641</strain>
    </source>
</reference>
<keyword evidence="7" id="KW-1185">Reference proteome</keyword>
<dbReference type="InterPro" id="IPR054472">
    <property type="entry name" value="WHD"/>
</dbReference>
<dbReference type="Pfam" id="PF22977">
    <property type="entry name" value="WHD"/>
    <property type="match status" value="1"/>
</dbReference>
<evidence type="ECO:0000256" key="1">
    <source>
        <dbReference type="ARBA" id="ARBA00006914"/>
    </source>
</evidence>
<feature type="domain" description="AAA+ ATPase" evidence="5">
    <location>
        <begin position="494"/>
        <end position="626"/>
    </location>
</feature>
<dbReference type="InterPro" id="IPR003959">
    <property type="entry name" value="ATPase_AAA_core"/>
</dbReference>
<evidence type="ECO:0000313" key="6">
    <source>
        <dbReference type="EMBL" id="MFC5148209.1"/>
    </source>
</evidence>
<name>A0ABW0A6B2_9ACTN</name>
<proteinExistence type="inferred from homology"/>
<accession>A0ABW0A6B2</accession>
<feature type="region of interest" description="Disordered" evidence="4">
    <location>
        <begin position="222"/>
        <end position="243"/>
    </location>
</feature>
<dbReference type="InterPro" id="IPR003593">
    <property type="entry name" value="AAA+_ATPase"/>
</dbReference>
<evidence type="ECO:0000256" key="3">
    <source>
        <dbReference type="ARBA" id="ARBA00022840"/>
    </source>
</evidence>
<dbReference type="InterPro" id="IPR050221">
    <property type="entry name" value="26S_Proteasome_ATPase"/>
</dbReference>
<evidence type="ECO:0000256" key="4">
    <source>
        <dbReference type="SAM" id="MobiDB-lite"/>
    </source>
</evidence>
<evidence type="ECO:0000256" key="2">
    <source>
        <dbReference type="ARBA" id="ARBA00022741"/>
    </source>
</evidence>
<keyword evidence="2" id="KW-0547">Nucleotide-binding</keyword>
<gene>
    <name evidence="6" type="ORF">ACFPP6_26415</name>
</gene>
<comment type="caution">
    <text evidence="6">The sequence shown here is derived from an EMBL/GenBank/DDBJ whole genome shotgun (WGS) entry which is preliminary data.</text>
</comment>
<dbReference type="SUPFAM" id="SSF52540">
    <property type="entry name" value="P-loop containing nucleoside triphosphate hydrolases"/>
    <property type="match status" value="1"/>
</dbReference>
<comment type="similarity">
    <text evidence="1">Belongs to the AAA ATPase family.</text>
</comment>
<feature type="region of interest" description="Disordered" evidence="4">
    <location>
        <begin position="41"/>
        <end position="80"/>
    </location>
</feature>
<dbReference type="InterPro" id="IPR027417">
    <property type="entry name" value="P-loop_NTPase"/>
</dbReference>
<evidence type="ECO:0000259" key="5">
    <source>
        <dbReference type="SMART" id="SM00382"/>
    </source>
</evidence>
<dbReference type="Proteomes" id="UP001596222">
    <property type="component" value="Unassembled WGS sequence"/>
</dbReference>
<sequence length="715" mass="75493">MLTVDTGGQAPPETWEDANERYLEAGLAWLRLLLRARAGGERATGRVADPEAPPGPAGARTPSGAASAPSGARAKTPVTDGQLASAAAAMERAAAADPPPALVSLGGLLGLSAFERHALLLCAAPELDPGFAELCAAAQGDPSLPCATFALALSVLPEPAWDVLSPYRGLRYWRLVDVDRAAGRTLVTSPLRADERIVNHLKGLDYLDERLESLVTLVRPAPGGAGSGAPDPGAASPGSRHPAADEILGHWQHAPAWSGARMPVVQLLGPDRETKRAVAVEAAAAAGLLLYGMPAGLLPGAAAELDTVARLWQRESCLLPLALWLDADTADEARADGDLHAGGEAAGRLGRFLDRIGGPCVVATRETRSDVPAPTAVVEVVPPPAAERAAAWRTLLPPADADRLAGQFALDLPSIHEIGAAAGGDPDAAWRDCLVRTRPRLGGLAQRLEPGAGWDDIVLPAQEAQLLRQIAAQVAQRDTVYRNWGFAQRTGRGLGISALFTGPSGTGKTMAAEVLARHLGLDLFRVDLSAAVSKYIGETEKNLRRLFDAAEPGGTILFFDEADALFGKRSEVKDSHDRYANIEVGYLLQRMESYRGLAILATNQRRALDTAFVRRLRFIVPFDFPGPAERRRMWERAFPDAAPVDALDADRLAELPLSGGMIRNIALNAAFSAASAGTRIGMPAVLAAARAELRKADMPLPGADFSWDGQPEVTP</sequence>
<dbReference type="PANTHER" id="PTHR23073">
    <property type="entry name" value="26S PROTEASOME REGULATORY SUBUNIT"/>
    <property type="match status" value="1"/>
</dbReference>
<dbReference type="CDD" id="cd19481">
    <property type="entry name" value="RecA-like_protease"/>
    <property type="match status" value="1"/>
</dbReference>
<evidence type="ECO:0000313" key="7">
    <source>
        <dbReference type="Proteomes" id="UP001596222"/>
    </source>
</evidence>
<feature type="compositionally biased region" description="Low complexity" evidence="4">
    <location>
        <begin position="228"/>
        <end position="239"/>
    </location>
</feature>
<dbReference type="Pfam" id="PF00004">
    <property type="entry name" value="AAA"/>
    <property type="match status" value="1"/>
</dbReference>
<protein>
    <submittedName>
        <fullName evidence="6">ATP-binding protein</fullName>
    </submittedName>
</protein>
<dbReference type="Gene3D" id="3.40.50.300">
    <property type="entry name" value="P-loop containing nucleotide triphosphate hydrolases"/>
    <property type="match status" value="1"/>
</dbReference>
<feature type="compositionally biased region" description="Low complexity" evidence="4">
    <location>
        <begin position="57"/>
        <end position="74"/>
    </location>
</feature>
<organism evidence="6 7">
    <name type="scientific">Streptomyces aureoversilis</name>
    <dbReference type="NCBI Taxonomy" id="67277"/>
    <lineage>
        <taxon>Bacteria</taxon>
        <taxon>Bacillati</taxon>
        <taxon>Actinomycetota</taxon>
        <taxon>Actinomycetes</taxon>
        <taxon>Kitasatosporales</taxon>
        <taxon>Streptomycetaceae</taxon>
        <taxon>Streptomyces</taxon>
    </lineage>
</organism>
<dbReference type="GO" id="GO:0005524">
    <property type="term" value="F:ATP binding"/>
    <property type="evidence" value="ECO:0007669"/>
    <property type="project" value="UniProtKB-KW"/>
</dbReference>
<dbReference type="RefSeq" id="WP_382047165.1">
    <property type="nucleotide sequence ID" value="NZ_JBHSKJ010000017.1"/>
</dbReference>
<dbReference type="SMART" id="SM00382">
    <property type="entry name" value="AAA"/>
    <property type="match status" value="1"/>
</dbReference>
<dbReference type="EMBL" id="JBHSKJ010000017">
    <property type="protein sequence ID" value="MFC5148209.1"/>
    <property type="molecule type" value="Genomic_DNA"/>
</dbReference>